<feature type="region of interest" description="Disordered" evidence="4">
    <location>
        <begin position="663"/>
        <end position="684"/>
    </location>
</feature>
<feature type="compositionally biased region" description="Low complexity" evidence="4">
    <location>
        <begin position="183"/>
        <end position="194"/>
    </location>
</feature>
<dbReference type="PANTHER" id="PTHR31001:SF76">
    <property type="entry name" value="ZN(2)-C6 FUNGAL-TYPE DOMAIN-CONTAINING PROTEIN"/>
    <property type="match status" value="1"/>
</dbReference>
<dbReference type="InterPro" id="IPR001138">
    <property type="entry name" value="Zn2Cys6_DnaBD"/>
</dbReference>
<dbReference type="GO" id="GO:0005634">
    <property type="term" value="C:nucleus"/>
    <property type="evidence" value="ECO:0007669"/>
    <property type="project" value="UniProtKB-SubCell"/>
</dbReference>
<dbReference type="InterPro" id="IPR036864">
    <property type="entry name" value="Zn2-C6_fun-type_DNA-bd_sf"/>
</dbReference>
<reference evidence="6 7" key="1">
    <citation type="journal article" date="2018" name="Mol. Biol. Evol.">
        <title>Broad Genomic Sampling Reveals a Smut Pathogenic Ancestry of the Fungal Clade Ustilaginomycotina.</title>
        <authorList>
            <person name="Kijpornyongpan T."/>
            <person name="Mondo S.J."/>
            <person name="Barry K."/>
            <person name="Sandor L."/>
            <person name="Lee J."/>
            <person name="Lipzen A."/>
            <person name="Pangilinan J."/>
            <person name="LaButti K."/>
            <person name="Hainaut M."/>
            <person name="Henrissat B."/>
            <person name="Grigoriev I.V."/>
            <person name="Spatafora J.W."/>
            <person name="Aime M.C."/>
        </authorList>
    </citation>
    <scope>NUCLEOTIDE SEQUENCE [LARGE SCALE GENOMIC DNA]</scope>
    <source>
        <strain evidence="6 7">MCA 3882</strain>
    </source>
</reference>
<dbReference type="CDD" id="cd12148">
    <property type="entry name" value="fungal_TF_MHR"/>
    <property type="match status" value="1"/>
</dbReference>
<dbReference type="Pfam" id="PF04082">
    <property type="entry name" value="Fungal_trans"/>
    <property type="match status" value="1"/>
</dbReference>
<dbReference type="GO" id="GO:0000981">
    <property type="term" value="F:DNA-binding transcription factor activity, RNA polymerase II-specific"/>
    <property type="evidence" value="ECO:0007669"/>
    <property type="project" value="InterPro"/>
</dbReference>
<dbReference type="CDD" id="cd00067">
    <property type="entry name" value="GAL4"/>
    <property type="match status" value="1"/>
</dbReference>
<proteinExistence type="predicted"/>
<feature type="region of interest" description="Disordered" evidence="4">
    <location>
        <begin position="176"/>
        <end position="204"/>
    </location>
</feature>
<dbReference type="Proteomes" id="UP000245771">
    <property type="component" value="Unassembled WGS sequence"/>
</dbReference>
<feature type="compositionally biased region" description="Polar residues" evidence="4">
    <location>
        <begin position="17"/>
        <end position="30"/>
    </location>
</feature>
<evidence type="ECO:0000313" key="6">
    <source>
        <dbReference type="EMBL" id="PWN36511.1"/>
    </source>
</evidence>
<dbReference type="PANTHER" id="PTHR31001">
    <property type="entry name" value="UNCHARACTERIZED TRANSCRIPTIONAL REGULATORY PROTEIN"/>
    <property type="match status" value="1"/>
</dbReference>
<feature type="domain" description="Zn(2)-C6 fungal-type" evidence="5">
    <location>
        <begin position="44"/>
        <end position="73"/>
    </location>
</feature>
<dbReference type="PROSITE" id="PS00463">
    <property type="entry name" value="ZN2_CY6_FUNGAL_1"/>
    <property type="match status" value="1"/>
</dbReference>
<feature type="region of interest" description="Disordered" evidence="4">
    <location>
        <begin position="706"/>
        <end position="737"/>
    </location>
</feature>
<evidence type="ECO:0000259" key="5">
    <source>
        <dbReference type="PROSITE" id="PS50048"/>
    </source>
</evidence>
<keyword evidence="3" id="KW-0539">Nucleus</keyword>
<dbReference type="Pfam" id="PF00172">
    <property type="entry name" value="Zn_clus"/>
    <property type="match status" value="1"/>
</dbReference>
<dbReference type="InParanoid" id="A0A316VKE5"/>
<dbReference type="GO" id="GO:0003677">
    <property type="term" value="F:DNA binding"/>
    <property type="evidence" value="ECO:0007669"/>
    <property type="project" value="InterPro"/>
</dbReference>
<evidence type="ECO:0000256" key="1">
    <source>
        <dbReference type="ARBA" id="ARBA00004123"/>
    </source>
</evidence>
<dbReference type="GO" id="GO:0006351">
    <property type="term" value="P:DNA-templated transcription"/>
    <property type="evidence" value="ECO:0007669"/>
    <property type="project" value="InterPro"/>
</dbReference>
<evidence type="ECO:0000313" key="7">
    <source>
        <dbReference type="Proteomes" id="UP000245771"/>
    </source>
</evidence>
<dbReference type="AlphaFoldDB" id="A0A316VKE5"/>
<keyword evidence="7" id="KW-1185">Reference proteome</keyword>
<sequence length="899" mass="99151">MSDSPSPSSMMGPPSSNDLAGNTSITSLKTAAQKMEPPKGRALSCEQCKKRKIRCNRETPCGPCILRNDQARCKPVIRWEAGCSLSEFTILQNRVNELEERFESMQRAVEGGVGEGRRLSFSNASSSKYVMGASNTQNANNVNNTSAPRDGENDAVMMLEDFAMGNRANARRAAQKLVPKPGLLSSRPGDSPDPSRLETAVNQRSADPAADVAYRFLRLAPPPETQRQIVHYYFERLEWYTKCLYRPNYMEDMNLLLSLDLETAARSVRPTFLCVHFMVICLAIHLCSGEEVLLWGYDRVSAQSLCDALFAGSQQLLWSSDFIGSHQLEHLQAVVLMSVYAYNVDEQADAAYALVGASIKIAQNLALNRLDDVRFLEKERQKNKSAGASAQQQQSPLERELGKRVWWYLVWLDWSHALSHGGCYAIHPSHNRTNLPANINDEDLTASATVVPKPLEEYTSMSFTIWKLRFLDVYRQTIDLLNGPTGMTHTQLTEMDKKLMEMLNGLPSYFQLRMDEQDHWTFGDSCHDMELLSIQITGWNRLLRLHRPFLARGLLDKNSVSRKRCVDAAYNILACFRHAKKHAPLLLKVWIHVYYVFSGALVLFLDLCYDDGSDSKATEDKRKAIREMLDICDTARHLSAAAKNTYNLLLGLLEAETELRVHQGQGKDNFKPNSKRKRAKTESNSQGVAFSPFVSLVERVLVDAASKNSSGDSASSSLGRSPNEYTGSVGGLFEPPAKRHTTSFVRDRHSSMSNSDNRYNCGGINTGHGNYGVKDVNSTQNGQMQSYTNTGSFSGPPLSPWSTSSSRGGGNGGGANAWNMGGGFPSPTSGAFGNGGNLGNPSLYGTNVTMMSGNANLNGGGMRNTGAATTNGLSSLLDEDIFSGLLMNHMNLFSVIVCM</sequence>
<gene>
    <name evidence="6" type="ORF">FA14DRAFT_3483</name>
</gene>
<feature type="region of interest" description="Disordered" evidence="4">
    <location>
        <begin position="1"/>
        <end position="41"/>
    </location>
</feature>
<dbReference type="OrthoDB" id="3364175at2759"/>
<dbReference type="Gene3D" id="4.10.240.10">
    <property type="entry name" value="Zn(2)-C6 fungal-type DNA-binding domain"/>
    <property type="match status" value="1"/>
</dbReference>
<feature type="compositionally biased region" description="Low complexity" evidence="4">
    <location>
        <begin position="1"/>
        <end position="16"/>
    </location>
</feature>
<evidence type="ECO:0000256" key="2">
    <source>
        <dbReference type="ARBA" id="ARBA00022723"/>
    </source>
</evidence>
<dbReference type="GO" id="GO:0008270">
    <property type="term" value="F:zinc ion binding"/>
    <property type="evidence" value="ECO:0007669"/>
    <property type="project" value="InterPro"/>
</dbReference>
<protein>
    <recommendedName>
        <fullName evidence="5">Zn(2)-C6 fungal-type domain-containing protein</fullName>
    </recommendedName>
</protein>
<comment type="subcellular location">
    <subcellularLocation>
        <location evidence="1">Nucleus</location>
    </subcellularLocation>
</comment>
<feature type="compositionally biased region" description="Low complexity" evidence="4">
    <location>
        <begin position="706"/>
        <end position="717"/>
    </location>
</feature>
<accession>A0A316VKE5</accession>
<dbReference type="STRING" id="1280837.A0A316VKE5"/>
<dbReference type="InterPro" id="IPR050613">
    <property type="entry name" value="Sec_Metabolite_Reg"/>
</dbReference>
<dbReference type="InterPro" id="IPR007219">
    <property type="entry name" value="XnlR_reg_dom"/>
</dbReference>
<keyword evidence="2" id="KW-0479">Metal-binding</keyword>
<feature type="region of interest" description="Disordered" evidence="4">
    <location>
        <begin position="790"/>
        <end position="813"/>
    </location>
</feature>
<dbReference type="RefSeq" id="XP_025356813.1">
    <property type="nucleotide sequence ID" value="XM_025502228.1"/>
</dbReference>
<dbReference type="SUPFAM" id="SSF57701">
    <property type="entry name" value="Zn2/Cys6 DNA-binding domain"/>
    <property type="match status" value="1"/>
</dbReference>
<name>A0A316VKE5_9BASI</name>
<dbReference type="SMART" id="SM00906">
    <property type="entry name" value="Fungal_trans"/>
    <property type="match status" value="1"/>
</dbReference>
<evidence type="ECO:0000256" key="4">
    <source>
        <dbReference type="SAM" id="MobiDB-lite"/>
    </source>
</evidence>
<dbReference type="GeneID" id="37024009"/>
<organism evidence="6 7">
    <name type="scientific">Meira miltonrushii</name>
    <dbReference type="NCBI Taxonomy" id="1280837"/>
    <lineage>
        <taxon>Eukaryota</taxon>
        <taxon>Fungi</taxon>
        <taxon>Dikarya</taxon>
        <taxon>Basidiomycota</taxon>
        <taxon>Ustilaginomycotina</taxon>
        <taxon>Exobasidiomycetes</taxon>
        <taxon>Exobasidiales</taxon>
        <taxon>Brachybasidiaceae</taxon>
        <taxon>Meira</taxon>
    </lineage>
</organism>
<evidence type="ECO:0000256" key="3">
    <source>
        <dbReference type="ARBA" id="ARBA00023242"/>
    </source>
</evidence>
<dbReference type="PROSITE" id="PS50048">
    <property type="entry name" value="ZN2_CY6_FUNGAL_2"/>
    <property type="match status" value="1"/>
</dbReference>
<dbReference type="EMBL" id="KZ819602">
    <property type="protein sequence ID" value="PWN36511.1"/>
    <property type="molecule type" value="Genomic_DNA"/>
</dbReference>